<dbReference type="Proteomes" id="UP000813824">
    <property type="component" value="Unassembled WGS sequence"/>
</dbReference>
<reference evidence="2" key="1">
    <citation type="journal article" date="2021" name="New Phytol.">
        <title>Evolutionary innovations through gain and loss of genes in the ectomycorrhizal Boletales.</title>
        <authorList>
            <person name="Wu G."/>
            <person name="Miyauchi S."/>
            <person name="Morin E."/>
            <person name="Kuo A."/>
            <person name="Drula E."/>
            <person name="Varga T."/>
            <person name="Kohler A."/>
            <person name="Feng B."/>
            <person name="Cao Y."/>
            <person name="Lipzen A."/>
            <person name="Daum C."/>
            <person name="Hundley H."/>
            <person name="Pangilinan J."/>
            <person name="Johnson J."/>
            <person name="Barry K."/>
            <person name="LaButti K."/>
            <person name="Ng V."/>
            <person name="Ahrendt S."/>
            <person name="Min B."/>
            <person name="Choi I.G."/>
            <person name="Park H."/>
            <person name="Plett J.M."/>
            <person name="Magnuson J."/>
            <person name="Spatafora J.W."/>
            <person name="Nagy L.G."/>
            <person name="Henrissat B."/>
            <person name="Grigoriev I.V."/>
            <person name="Yang Z.L."/>
            <person name="Xu J."/>
            <person name="Martin F.M."/>
        </authorList>
    </citation>
    <scope>NUCLEOTIDE SEQUENCE</scope>
    <source>
        <strain evidence="2">KKN 215</strain>
    </source>
</reference>
<evidence type="ECO:0000256" key="1">
    <source>
        <dbReference type="SAM" id="MobiDB-lite"/>
    </source>
</evidence>
<gene>
    <name evidence="2" type="ORF">BXZ70DRAFT_927885</name>
</gene>
<proteinExistence type="predicted"/>
<dbReference type="AlphaFoldDB" id="A0A8K0USS7"/>
<accession>A0A8K0USS7</accession>
<comment type="caution">
    <text evidence="2">The sequence shown here is derived from an EMBL/GenBank/DDBJ whole genome shotgun (WGS) entry which is preliminary data.</text>
</comment>
<dbReference type="OrthoDB" id="529273at2759"/>
<name>A0A8K0USS7_9AGAR</name>
<evidence type="ECO:0000313" key="3">
    <source>
        <dbReference type="Proteomes" id="UP000813824"/>
    </source>
</evidence>
<organism evidence="2 3">
    <name type="scientific">Cristinia sonorae</name>
    <dbReference type="NCBI Taxonomy" id="1940300"/>
    <lineage>
        <taxon>Eukaryota</taxon>
        <taxon>Fungi</taxon>
        <taxon>Dikarya</taxon>
        <taxon>Basidiomycota</taxon>
        <taxon>Agaricomycotina</taxon>
        <taxon>Agaricomycetes</taxon>
        <taxon>Agaricomycetidae</taxon>
        <taxon>Agaricales</taxon>
        <taxon>Pleurotineae</taxon>
        <taxon>Stephanosporaceae</taxon>
        <taxon>Cristinia</taxon>
    </lineage>
</organism>
<feature type="region of interest" description="Disordered" evidence="1">
    <location>
        <begin position="548"/>
        <end position="573"/>
    </location>
</feature>
<evidence type="ECO:0000313" key="2">
    <source>
        <dbReference type="EMBL" id="KAH8103052.1"/>
    </source>
</evidence>
<keyword evidence="3" id="KW-1185">Reference proteome</keyword>
<feature type="region of interest" description="Disordered" evidence="1">
    <location>
        <begin position="373"/>
        <end position="405"/>
    </location>
</feature>
<protein>
    <submittedName>
        <fullName evidence="2">Uncharacterized protein</fullName>
    </submittedName>
</protein>
<sequence length="661" mass="72618">MPSKLRRWLAPPTRRELTLLVFAFSLFVLSYNLETSLRLVGVSRDTLDSLNAKYIGIGTNDPGLEADGRRPLAWRDELERLIAGDWEWKEGHIAALEHAQDSLSLAEAERQGLSYVYNAGKDTSRTAGSEVAGVGVTSGITGMEQILKINWGKEGAQTRALAHVPGYTILQNVFVMNGTFFLVTDSPASLPPLGSIASSSLVPTRPPQPQDWRIIPSENASETLGIYGGRLHGTTWLSTDPADSLDPYTVFSLFRTHAHMLSPRTNKFKTIATGGLPEPHTTTPPTRLIFPNLPTFSSPQLGTPPGGEEVKEHPPLRVKSFNGLHPQFLRAVFPTITVAYAEDWEDIAGMAVPYVFDYLVVADSAAASRGRDQWTIGWTPPPRKTVKTELRKRQGDGDSSDISETGRPIWAAPFVGLPAPENWWTPVRASLLSYLGLPADSASVPEAPATTTTTKKFAFWGSKSQPVVPKRVLTYVSMQDEPVNAGSRLKQEDHIALLKGLQGLLQNGVLNEVHVVRNHGTKEVWGERMRAISRSNFVIGPFGSQLSDSLFMRVPPPSPPPSKTEDDDGQPEIKPQPAPLLIEFFPPTVFRRDQEFAARSVGIRYIAWWSGRLFSGNSLPPVMADINQRVPHLEDSLISLDVDAILNVISEEAIKFVGRSP</sequence>
<dbReference type="EMBL" id="JAEVFJ010000008">
    <property type="protein sequence ID" value="KAH8103052.1"/>
    <property type="molecule type" value="Genomic_DNA"/>
</dbReference>
<feature type="compositionally biased region" description="Basic and acidic residues" evidence="1">
    <location>
        <begin position="386"/>
        <end position="396"/>
    </location>
</feature>